<evidence type="ECO:0000313" key="2">
    <source>
        <dbReference type="Proteomes" id="UP000494165"/>
    </source>
</evidence>
<dbReference type="AlphaFoldDB" id="A0A8S1C4Z9"/>
<evidence type="ECO:0000313" key="1">
    <source>
        <dbReference type="EMBL" id="CAB3367160.1"/>
    </source>
</evidence>
<comment type="caution">
    <text evidence="1">The sequence shown here is derived from an EMBL/GenBank/DDBJ whole genome shotgun (WGS) entry which is preliminary data.</text>
</comment>
<dbReference type="Proteomes" id="UP000494165">
    <property type="component" value="Unassembled WGS sequence"/>
</dbReference>
<sequence length="224" mass="25084">MDKLGSFFTTAAVTLMVDGIIKNIWSYFNGDEDGKGEEPIRYRCAVSDCPAQPGNGTLMSIEELSMLSKLCVKHMEPFRGVESFDLPRVCNFCRQLLKTLSEECCMATDQRQSKNNEMDFCLDFSCILCPPNGEANNTPLSKFERKQMLSLCLTHLLEPYCLLAPDAERLVCKNFNYHARRAIKDCCKSTEVYFGCYDVESLSTPLASNSSSSGSGRYFTATLV</sequence>
<proteinExistence type="predicted"/>
<keyword evidence="2" id="KW-1185">Reference proteome</keyword>
<organism evidence="1 2">
    <name type="scientific">Cloeon dipterum</name>
    <dbReference type="NCBI Taxonomy" id="197152"/>
    <lineage>
        <taxon>Eukaryota</taxon>
        <taxon>Metazoa</taxon>
        <taxon>Ecdysozoa</taxon>
        <taxon>Arthropoda</taxon>
        <taxon>Hexapoda</taxon>
        <taxon>Insecta</taxon>
        <taxon>Pterygota</taxon>
        <taxon>Palaeoptera</taxon>
        <taxon>Ephemeroptera</taxon>
        <taxon>Pisciforma</taxon>
        <taxon>Baetidae</taxon>
        <taxon>Cloeon</taxon>
    </lineage>
</organism>
<protein>
    <submittedName>
        <fullName evidence="1">Uncharacterized protein</fullName>
    </submittedName>
</protein>
<gene>
    <name evidence="1" type="ORF">CLODIP_2_CD04345</name>
</gene>
<name>A0A8S1C4Z9_9INSE</name>
<accession>A0A8S1C4Z9</accession>
<dbReference type="EMBL" id="CADEPI010000029">
    <property type="protein sequence ID" value="CAB3367160.1"/>
    <property type="molecule type" value="Genomic_DNA"/>
</dbReference>
<reference evidence="1 2" key="1">
    <citation type="submission" date="2020-04" db="EMBL/GenBank/DDBJ databases">
        <authorList>
            <person name="Alioto T."/>
            <person name="Alioto T."/>
            <person name="Gomez Garrido J."/>
        </authorList>
    </citation>
    <scope>NUCLEOTIDE SEQUENCE [LARGE SCALE GENOMIC DNA]</scope>
</reference>